<keyword evidence="5" id="KW-1185">Reference proteome</keyword>
<keyword evidence="1" id="KW-0433">Leucine-rich repeat</keyword>
<evidence type="ECO:0000256" key="2">
    <source>
        <dbReference type="ARBA" id="ARBA00022737"/>
    </source>
</evidence>
<feature type="transmembrane region" description="Helical" evidence="4">
    <location>
        <begin position="12"/>
        <end position="29"/>
    </location>
</feature>
<dbReference type="PANTHER" id="PTHR24366:SF96">
    <property type="entry name" value="LEUCINE RICH REPEAT CONTAINING 53"/>
    <property type="match status" value="1"/>
</dbReference>
<keyword evidence="4" id="KW-0472">Membrane</keyword>
<feature type="compositionally biased region" description="Low complexity" evidence="3">
    <location>
        <begin position="666"/>
        <end position="677"/>
    </location>
</feature>
<evidence type="ECO:0000313" key="5">
    <source>
        <dbReference type="Proteomes" id="UP000008854"/>
    </source>
</evidence>
<dbReference type="PROSITE" id="PS51450">
    <property type="entry name" value="LRR"/>
    <property type="match status" value="1"/>
</dbReference>
<evidence type="ECO:0000256" key="3">
    <source>
        <dbReference type="SAM" id="MobiDB-lite"/>
    </source>
</evidence>
<protein>
    <submittedName>
        <fullName evidence="6">Ig-like domain-containing protein</fullName>
    </submittedName>
</protein>
<dbReference type="Pfam" id="PF13855">
    <property type="entry name" value="LRR_8"/>
    <property type="match status" value="1"/>
</dbReference>
<organism evidence="5 6">
    <name type="scientific">Schistosoma mansoni</name>
    <name type="common">Blood fluke</name>
    <dbReference type="NCBI Taxonomy" id="6183"/>
    <lineage>
        <taxon>Eukaryota</taxon>
        <taxon>Metazoa</taxon>
        <taxon>Spiralia</taxon>
        <taxon>Lophotrochozoa</taxon>
        <taxon>Platyhelminthes</taxon>
        <taxon>Trematoda</taxon>
        <taxon>Digenea</taxon>
        <taxon>Strigeidida</taxon>
        <taxon>Schistosomatoidea</taxon>
        <taxon>Schistosomatidae</taxon>
        <taxon>Schistosoma</taxon>
    </lineage>
</organism>
<evidence type="ECO:0000313" key="6">
    <source>
        <dbReference type="WBParaSite" id="Smp_346790.1"/>
    </source>
</evidence>
<dbReference type="SUPFAM" id="SSF52058">
    <property type="entry name" value="L domain-like"/>
    <property type="match status" value="1"/>
</dbReference>
<dbReference type="WBParaSite" id="Smp_346790.1">
    <property type="protein sequence ID" value="Smp_346790.1"/>
    <property type="gene ID" value="Smp_346790"/>
</dbReference>
<dbReference type="InterPro" id="IPR003591">
    <property type="entry name" value="Leu-rich_rpt_typical-subtyp"/>
</dbReference>
<sequence length="774" mass="88296">MFPLHKPYHLLTYYKISMIIIDYIILLIITNHLNAQYIQPGLCETQCHCPKGENVVHCDRQDHIQGVPTNIPNGITKLFIQQSNFPIPNYINQANMTGLEKLEYLRIIYCNLQVIESRTFVRMIELKHLDLSHNALIRIDAYTFYGLQLNSLYLREQHSLPKEGMLITEESFHGLLANQINLRGNRIQSINYEIFGKVPNLDRLILSDNRITYIDNGFERYFNYPNKLLDLTGNPLECNCHLAWIVQRSLDWKDSLPGLNMTCIHITTTEENSIQVKHIYELVKLTPDQLCPTSRIQQIFINILEDPNRALISCTAVTVPKRTNTPLHNMKNIITSNSILSHTPPGVAWRYIEDGQLREVRYLTSNNNNNNNSSIEPPSSTVQLNITLDIKPHKYTCTTWDDKKETEEVIVTLKGPEMIYLSKINNTLATEHDVINPNHNHNNNRNYYIKQSDDLLLRNEILFDQSHYYFYQKQFTLLEMSIAVISTFLTTLIFLLISAKCLRLCRHYKLFHFSSSCHGINDTKSIYQPVKLLHNNNNSNNNNNNSNDTNMIEHNNYNIPLKFNDYNKTNGYNLIRTHINPYSQMILSTLNNQNTTMTTITNTNTNTTITNTNTTTTNNNNSSSNNNNFSPQMNQYPNLTNQYLTVTCTGNGIPSLPLPSPPPSSSLPFHLASSSGSGTNDDLQQSLALLTSTPLIQQNKLRNFLNNNTTTIGLSPFLGNTQPNIRNWLIAPGSPYSITGSHVYDVPRTIEINQGTLPISTGLGNRSSLLSESE</sequence>
<reference evidence="6" key="2">
    <citation type="submission" date="2019-11" db="UniProtKB">
        <authorList>
            <consortium name="WormBaseParasite"/>
        </authorList>
    </citation>
    <scope>IDENTIFICATION</scope>
    <source>
        <strain evidence="6">Puerto Rican</strain>
    </source>
</reference>
<dbReference type="SMART" id="SM00369">
    <property type="entry name" value="LRR_TYP"/>
    <property type="match status" value="3"/>
</dbReference>
<evidence type="ECO:0000256" key="4">
    <source>
        <dbReference type="SAM" id="Phobius"/>
    </source>
</evidence>
<dbReference type="InParanoid" id="A0A5K4FBX1"/>
<reference evidence="5" key="1">
    <citation type="journal article" date="2012" name="PLoS Negl. Trop. Dis.">
        <title>A systematically improved high quality genome and transcriptome of the human blood fluke Schistosoma mansoni.</title>
        <authorList>
            <person name="Protasio A.V."/>
            <person name="Tsai I.J."/>
            <person name="Babbage A."/>
            <person name="Nichol S."/>
            <person name="Hunt M."/>
            <person name="Aslett M.A."/>
            <person name="De Silva N."/>
            <person name="Velarde G.S."/>
            <person name="Anderson T.J."/>
            <person name="Clark R.C."/>
            <person name="Davidson C."/>
            <person name="Dillon G.P."/>
            <person name="Holroyd N.E."/>
            <person name="LoVerde P.T."/>
            <person name="Lloyd C."/>
            <person name="McQuillan J."/>
            <person name="Oliveira G."/>
            <person name="Otto T.D."/>
            <person name="Parker-Manuel S.J."/>
            <person name="Quail M.A."/>
            <person name="Wilson R.A."/>
            <person name="Zerlotini A."/>
            <person name="Dunne D.W."/>
            <person name="Berriman M."/>
        </authorList>
    </citation>
    <scope>NUCLEOTIDE SEQUENCE [LARGE SCALE GENOMIC DNA]</scope>
    <source>
        <strain evidence="5">Puerto Rican</strain>
    </source>
</reference>
<keyword evidence="2" id="KW-0677">Repeat</keyword>
<dbReference type="InterPro" id="IPR032675">
    <property type="entry name" value="LRR_dom_sf"/>
</dbReference>
<keyword evidence="4" id="KW-1133">Transmembrane helix</keyword>
<feature type="region of interest" description="Disordered" evidence="3">
    <location>
        <begin position="654"/>
        <end position="680"/>
    </location>
</feature>
<keyword evidence="4" id="KW-0812">Transmembrane</keyword>
<dbReference type="PANTHER" id="PTHR24366">
    <property type="entry name" value="IG(IMMUNOGLOBULIN) AND LRR(LEUCINE RICH REPEAT) DOMAINS"/>
    <property type="match status" value="1"/>
</dbReference>
<dbReference type="InterPro" id="IPR001611">
    <property type="entry name" value="Leu-rich_rpt"/>
</dbReference>
<accession>A0A5K4FBX1</accession>
<feature type="compositionally biased region" description="Low complexity" evidence="3">
    <location>
        <begin position="615"/>
        <end position="628"/>
    </location>
</feature>
<feature type="region of interest" description="Disordered" evidence="3">
    <location>
        <begin position="615"/>
        <end position="634"/>
    </location>
</feature>
<name>A0A5K4FBX1_SCHMA</name>
<evidence type="ECO:0000256" key="1">
    <source>
        <dbReference type="ARBA" id="ARBA00022614"/>
    </source>
</evidence>
<proteinExistence type="predicted"/>
<feature type="compositionally biased region" description="Pro residues" evidence="3">
    <location>
        <begin position="656"/>
        <end position="665"/>
    </location>
</feature>
<dbReference type="Gene3D" id="3.80.10.10">
    <property type="entry name" value="Ribonuclease Inhibitor"/>
    <property type="match status" value="2"/>
</dbReference>
<dbReference type="AlphaFoldDB" id="A0A5K4FBX1"/>
<dbReference type="STRING" id="6183.A0A5K4FBX1"/>
<dbReference type="Proteomes" id="UP000008854">
    <property type="component" value="Unassembled WGS sequence"/>
</dbReference>
<feature type="transmembrane region" description="Helical" evidence="4">
    <location>
        <begin position="475"/>
        <end position="497"/>
    </location>
</feature>